<dbReference type="AlphaFoldDB" id="A0A6A0B6G4"/>
<reference evidence="1 2" key="1">
    <citation type="submission" date="2020-02" db="EMBL/GenBank/DDBJ databases">
        <title>Draft genome sequence of Lactococcus sp. Hs20B0-1.</title>
        <authorList>
            <person name="Noda S."/>
            <person name="Yuki M."/>
            <person name="Ohkuma M."/>
        </authorList>
    </citation>
    <scope>NUCLEOTIDE SEQUENCE [LARGE SCALE GENOMIC DNA]</scope>
    <source>
        <strain evidence="1 2">Hs20B0-1</strain>
    </source>
</reference>
<proteinExistence type="predicted"/>
<dbReference type="Proteomes" id="UP000475928">
    <property type="component" value="Unassembled WGS sequence"/>
</dbReference>
<gene>
    <name evidence="1" type="ORF">Hs20B_12400</name>
</gene>
<name>A0A6A0B6G4_9LACT</name>
<dbReference type="RefSeq" id="WP_172356743.1">
    <property type="nucleotide sequence ID" value="NZ_BLLH01000006.1"/>
</dbReference>
<evidence type="ECO:0000313" key="2">
    <source>
        <dbReference type="Proteomes" id="UP000475928"/>
    </source>
</evidence>
<comment type="caution">
    <text evidence="1">The sequence shown here is derived from an EMBL/GenBank/DDBJ whole genome shotgun (WGS) entry which is preliminary data.</text>
</comment>
<dbReference type="EMBL" id="BLLH01000006">
    <property type="protein sequence ID" value="GFH40842.1"/>
    <property type="molecule type" value="Genomic_DNA"/>
</dbReference>
<sequence length="279" mass="32582">MSLFNPNNLHLNRPDVIRQNQRILETINPNINYEVLLKQIEKEKNPKIIELKEIIKTQILSKIAEKEIDGVFRKLQKENLGLYEIFSNVGTNDEKLKHEVDIYLLGNFGLIEISVKIRNTITGIDISNNLYTQIFAWKSYRKQMILKKESTELGKSTIRHFDVIPKWIEQETNYTFSTDYYKQYLVISSKNNIKLTSDKLNLKYKSKFLLLNKNNLDLIIDAVKFSPPLLSDEEVKIISNALHNHIDFKEENIIVSNMMLISEKIFSDTQLCSMIKKGV</sequence>
<evidence type="ECO:0000313" key="1">
    <source>
        <dbReference type="EMBL" id="GFH40842.1"/>
    </source>
</evidence>
<protein>
    <submittedName>
        <fullName evidence="1">Uncharacterized protein</fullName>
    </submittedName>
</protein>
<keyword evidence="2" id="KW-1185">Reference proteome</keyword>
<accession>A0A6A0B6G4</accession>
<organism evidence="1 2">
    <name type="scientific">Pseudolactococcus insecticola</name>
    <dbReference type="NCBI Taxonomy" id="2709158"/>
    <lineage>
        <taxon>Bacteria</taxon>
        <taxon>Bacillati</taxon>
        <taxon>Bacillota</taxon>
        <taxon>Bacilli</taxon>
        <taxon>Lactobacillales</taxon>
        <taxon>Streptococcaceae</taxon>
        <taxon>Pseudolactococcus</taxon>
    </lineage>
</organism>